<dbReference type="EMBL" id="PYDT01000009">
    <property type="protein sequence ID" value="THU50286.1"/>
    <property type="molecule type" value="Genomic_DNA"/>
</dbReference>
<sequence length="96" mass="11089">MDFGYYSIWTINSKTTVTSNKIRKRKDGNRAEGITGYIANDIVESVLKHMNPKDAVRLSTVCKEWSIMAQRYNPTMNKIPWLVNVEYDKGETFVPI</sequence>
<evidence type="ECO:0000313" key="3">
    <source>
        <dbReference type="Proteomes" id="UP000317650"/>
    </source>
</evidence>
<evidence type="ECO:0000259" key="1">
    <source>
        <dbReference type="Pfam" id="PF00646"/>
    </source>
</evidence>
<keyword evidence="3" id="KW-1185">Reference proteome</keyword>
<gene>
    <name evidence="2" type="ORF">C4D60_Mb06t18610</name>
</gene>
<accession>A0A4V4H405</accession>
<dbReference type="Proteomes" id="UP000317650">
    <property type="component" value="Chromosome 6"/>
</dbReference>
<dbReference type="InterPro" id="IPR001810">
    <property type="entry name" value="F-box_dom"/>
</dbReference>
<reference evidence="2 3" key="1">
    <citation type="journal article" date="2019" name="Nat. Plants">
        <title>Genome sequencing of Musa balbisiana reveals subgenome evolution and function divergence in polyploid bananas.</title>
        <authorList>
            <person name="Yao X."/>
        </authorList>
    </citation>
    <scope>NUCLEOTIDE SEQUENCE [LARGE SCALE GENOMIC DNA]</scope>
    <source>
        <strain evidence="3">cv. DH-PKW</strain>
        <tissue evidence="2">Leaves</tissue>
    </source>
</reference>
<dbReference type="AlphaFoldDB" id="A0A4V4H405"/>
<name>A0A4V4H405_MUSBA</name>
<comment type="caution">
    <text evidence="2">The sequence shown here is derived from an EMBL/GenBank/DDBJ whole genome shotgun (WGS) entry which is preliminary data.</text>
</comment>
<dbReference type="InterPro" id="IPR036047">
    <property type="entry name" value="F-box-like_dom_sf"/>
</dbReference>
<evidence type="ECO:0000313" key="2">
    <source>
        <dbReference type="EMBL" id="THU50286.1"/>
    </source>
</evidence>
<dbReference type="SUPFAM" id="SSF81383">
    <property type="entry name" value="F-box domain"/>
    <property type="match status" value="1"/>
</dbReference>
<protein>
    <recommendedName>
        <fullName evidence="1">F-box domain-containing protein</fullName>
    </recommendedName>
</protein>
<organism evidence="2 3">
    <name type="scientific">Musa balbisiana</name>
    <name type="common">Banana</name>
    <dbReference type="NCBI Taxonomy" id="52838"/>
    <lineage>
        <taxon>Eukaryota</taxon>
        <taxon>Viridiplantae</taxon>
        <taxon>Streptophyta</taxon>
        <taxon>Embryophyta</taxon>
        <taxon>Tracheophyta</taxon>
        <taxon>Spermatophyta</taxon>
        <taxon>Magnoliopsida</taxon>
        <taxon>Liliopsida</taxon>
        <taxon>Zingiberales</taxon>
        <taxon>Musaceae</taxon>
        <taxon>Musa</taxon>
    </lineage>
</organism>
<feature type="domain" description="F-box" evidence="1">
    <location>
        <begin position="40"/>
        <end position="70"/>
    </location>
</feature>
<dbReference type="Pfam" id="PF00646">
    <property type="entry name" value="F-box"/>
    <property type="match status" value="1"/>
</dbReference>
<proteinExistence type="predicted"/>